<evidence type="ECO:0000256" key="1">
    <source>
        <dbReference type="SAM" id="Phobius"/>
    </source>
</evidence>
<organism evidence="2 3">
    <name type="scientific">Fictibacillus barbaricus</name>
    <dbReference type="NCBI Taxonomy" id="182136"/>
    <lineage>
        <taxon>Bacteria</taxon>
        <taxon>Bacillati</taxon>
        <taxon>Bacillota</taxon>
        <taxon>Bacilli</taxon>
        <taxon>Bacillales</taxon>
        <taxon>Fictibacillaceae</taxon>
        <taxon>Fictibacillus</taxon>
    </lineage>
</organism>
<keyword evidence="1" id="KW-0812">Transmembrane</keyword>
<reference evidence="2 3" key="1">
    <citation type="submission" date="2023-07" db="EMBL/GenBank/DDBJ databases">
        <title>Sorghum-associated microbial communities from plants grown in Nebraska, USA.</title>
        <authorList>
            <person name="Schachtman D."/>
        </authorList>
    </citation>
    <scope>NUCLEOTIDE SEQUENCE [LARGE SCALE GENOMIC DNA]</scope>
    <source>
        <strain evidence="2 3">BE211</strain>
    </source>
</reference>
<proteinExistence type="predicted"/>
<keyword evidence="3" id="KW-1185">Reference proteome</keyword>
<feature type="transmembrane region" description="Helical" evidence="1">
    <location>
        <begin position="6"/>
        <end position="25"/>
    </location>
</feature>
<name>A0ABU1U1K7_9BACL</name>
<evidence type="ECO:0000313" key="3">
    <source>
        <dbReference type="Proteomes" id="UP001258181"/>
    </source>
</evidence>
<dbReference type="EMBL" id="JAVDWA010000003">
    <property type="protein sequence ID" value="MDR7073342.1"/>
    <property type="molecule type" value="Genomic_DNA"/>
</dbReference>
<protein>
    <submittedName>
        <fullName evidence="2">Uncharacterized protein</fullName>
    </submittedName>
</protein>
<keyword evidence="1" id="KW-0472">Membrane</keyword>
<keyword evidence="1" id="KW-1133">Transmembrane helix</keyword>
<gene>
    <name evidence="2" type="ORF">J2X07_002328</name>
</gene>
<comment type="caution">
    <text evidence="2">The sequence shown here is derived from an EMBL/GenBank/DDBJ whole genome shotgun (WGS) entry which is preliminary data.</text>
</comment>
<accession>A0ABU1U1K7</accession>
<evidence type="ECO:0000313" key="2">
    <source>
        <dbReference type="EMBL" id="MDR7073342.1"/>
    </source>
</evidence>
<sequence>MLDFLTYFDQLLFITILLSLFIGFYHKPSIIHYWKDNFLHSRKQLTDYNISSRLVIKLSRLVQESKKVIFTFQRMKVKYTLNKDLEDCCPLL</sequence>
<dbReference type="Proteomes" id="UP001258181">
    <property type="component" value="Unassembled WGS sequence"/>
</dbReference>